<evidence type="ECO:0000256" key="1">
    <source>
        <dbReference type="SAM" id="MobiDB-lite"/>
    </source>
</evidence>
<accession>A0A251UNH0</accession>
<organism evidence="2 3">
    <name type="scientific">Helianthus annuus</name>
    <name type="common">Common sunflower</name>
    <dbReference type="NCBI Taxonomy" id="4232"/>
    <lineage>
        <taxon>Eukaryota</taxon>
        <taxon>Viridiplantae</taxon>
        <taxon>Streptophyta</taxon>
        <taxon>Embryophyta</taxon>
        <taxon>Tracheophyta</taxon>
        <taxon>Spermatophyta</taxon>
        <taxon>Magnoliopsida</taxon>
        <taxon>eudicotyledons</taxon>
        <taxon>Gunneridae</taxon>
        <taxon>Pentapetalae</taxon>
        <taxon>asterids</taxon>
        <taxon>campanulids</taxon>
        <taxon>Asterales</taxon>
        <taxon>Asteraceae</taxon>
        <taxon>Asteroideae</taxon>
        <taxon>Heliantheae alliance</taxon>
        <taxon>Heliantheae</taxon>
        <taxon>Helianthus</taxon>
    </lineage>
</organism>
<reference evidence="3" key="1">
    <citation type="journal article" date="2017" name="Nature">
        <title>The sunflower genome provides insights into oil metabolism, flowering and Asterid evolution.</title>
        <authorList>
            <person name="Badouin H."/>
            <person name="Gouzy J."/>
            <person name="Grassa C.J."/>
            <person name="Murat F."/>
            <person name="Staton S.E."/>
            <person name="Cottret L."/>
            <person name="Lelandais-Briere C."/>
            <person name="Owens G.L."/>
            <person name="Carrere S."/>
            <person name="Mayjonade B."/>
            <person name="Legrand L."/>
            <person name="Gill N."/>
            <person name="Kane N.C."/>
            <person name="Bowers J.E."/>
            <person name="Hubner S."/>
            <person name="Bellec A."/>
            <person name="Berard A."/>
            <person name="Berges H."/>
            <person name="Blanchet N."/>
            <person name="Boniface M.C."/>
            <person name="Brunel D."/>
            <person name="Catrice O."/>
            <person name="Chaidir N."/>
            <person name="Claudel C."/>
            <person name="Donnadieu C."/>
            <person name="Faraut T."/>
            <person name="Fievet G."/>
            <person name="Helmstetter N."/>
            <person name="King M."/>
            <person name="Knapp S.J."/>
            <person name="Lai Z."/>
            <person name="Le Paslier M.C."/>
            <person name="Lippi Y."/>
            <person name="Lorenzon L."/>
            <person name="Mandel J.R."/>
            <person name="Marage G."/>
            <person name="Marchand G."/>
            <person name="Marquand E."/>
            <person name="Bret-Mestries E."/>
            <person name="Morien E."/>
            <person name="Nambeesan S."/>
            <person name="Nguyen T."/>
            <person name="Pegot-Espagnet P."/>
            <person name="Pouilly N."/>
            <person name="Raftis F."/>
            <person name="Sallet E."/>
            <person name="Schiex T."/>
            <person name="Thomas J."/>
            <person name="Vandecasteele C."/>
            <person name="Vares D."/>
            <person name="Vear F."/>
            <person name="Vautrin S."/>
            <person name="Crespi M."/>
            <person name="Mangin B."/>
            <person name="Burke J.M."/>
            <person name="Salse J."/>
            <person name="Munos S."/>
            <person name="Vincourt P."/>
            <person name="Rieseberg L.H."/>
            <person name="Langlade N.B."/>
        </authorList>
    </citation>
    <scope>NUCLEOTIDE SEQUENCE [LARGE SCALE GENOMIC DNA]</scope>
    <source>
        <strain evidence="3">cv. SF193</strain>
    </source>
</reference>
<dbReference type="InParanoid" id="A0A251UNH0"/>
<keyword evidence="3" id="KW-1185">Reference proteome</keyword>
<gene>
    <name evidence="2" type="ORF">HannXRQ_Chr05g0141601</name>
</gene>
<sequence>MCPSVLSKLSPPLLIVSVVPRPLTSATTNATYSGHGHQNHPRRVHHHSYC</sequence>
<protein>
    <submittedName>
        <fullName evidence="2">Uncharacterized protein</fullName>
    </submittedName>
</protein>
<feature type="region of interest" description="Disordered" evidence="1">
    <location>
        <begin position="28"/>
        <end position="50"/>
    </location>
</feature>
<dbReference type="AlphaFoldDB" id="A0A251UNH0"/>
<evidence type="ECO:0000313" key="2">
    <source>
        <dbReference type="EMBL" id="OTG24885.1"/>
    </source>
</evidence>
<feature type="compositionally biased region" description="Basic residues" evidence="1">
    <location>
        <begin position="37"/>
        <end position="50"/>
    </location>
</feature>
<dbReference type="EMBL" id="CM007894">
    <property type="protein sequence ID" value="OTG24885.1"/>
    <property type="molecule type" value="Genomic_DNA"/>
</dbReference>
<dbReference type="Proteomes" id="UP000215914">
    <property type="component" value="Chromosome 5"/>
</dbReference>
<proteinExistence type="predicted"/>
<evidence type="ECO:0000313" key="3">
    <source>
        <dbReference type="Proteomes" id="UP000215914"/>
    </source>
</evidence>
<name>A0A251UNH0_HELAN</name>